<feature type="domain" description="HTH gntR-type" evidence="4">
    <location>
        <begin position="247"/>
        <end position="315"/>
    </location>
</feature>
<accession>A0ABY5VC85</accession>
<gene>
    <name evidence="5" type="ORF">NQ502_12400</name>
</gene>
<evidence type="ECO:0000313" key="5">
    <source>
        <dbReference type="EMBL" id="UWP58179.1"/>
    </source>
</evidence>
<dbReference type="Gene3D" id="1.10.10.10">
    <property type="entry name" value="Winged helix-like DNA-binding domain superfamily/Winged helix DNA-binding domain"/>
    <property type="match status" value="2"/>
</dbReference>
<keyword evidence="3" id="KW-0804">Transcription</keyword>
<evidence type="ECO:0000256" key="2">
    <source>
        <dbReference type="ARBA" id="ARBA00023125"/>
    </source>
</evidence>
<reference evidence="5" key="1">
    <citation type="journal article" date="2022" name="Cell">
        <title>Design, construction, and in vivo augmentation of a complex gut microbiome.</title>
        <authorList>
            <person name="Cheng A.G."/>
            <person name="Ho P.Y."/>
            <person name="Aranda-Diaz A."/>
            <person name="Jain S."/>
            <person name="Yu F.B."/>
            <person name="Meng X."/>
            <person name="Wang M."/>
            <person name="Iakiviak M."/>
            <person name="Nagashima K."/>
            <person name="Zhao A."/>
            <person name="Murugkar P."/>
            <person name="Patil A."/>
            <person name="Atabakhsh K."/>
            <person name="Weakley A."/>
            <person name="Yan J."/>
            <person name="Brumbaugh A.R."/>
            <person name="Higginbottom S."/>
            <person name="Dimas A."/>
            <person name="Shiver A.L."/>
            <person name="Deutschbauer A."/>
            <person name="Neff N."/>
            <person name="Sonnenburg J.L."/>
            <person name="Huang K.C."/>
            <person name="Fischbach M.A."/>
        </authorList>
    </citation>
    <scope>NUCLEOTIDE SEQUENCE</scope>
    <source>
        <strain evidence="5">DSM 19829</strain>
    </source>
</reference>
<dbReference type="EMBL" id="CP102290">
    <property type="protein sequence ID" value="UWP58179.1"/>
    <property type="molecule type" value="Genomic_DNA"/>
</dbReference>
<proteinExistence type="predicted"/>
<dbReference type="InterPro" id="IPR036388">
    <property type="entry name" value="WH-like_DNA-bd_sf"/>
</dbReference>
<dbReference type="PANTHER" id="PTHR43537:SF24">
    <property type="entry name" value="GLUCONATE OPERON TRANSCRIPTIONAL REPRESSOR"/>
    <property type="match status" value="1"/>
</dbReference>
<evidence type="ECO:0000256" key="1">
    <source>
        <dbReference type="ARBA" id="ARBA00023015"/>
    </source>
</evidence>
<keyword evidence="2" id="KW-0238">DNA-binding</keyword>
<dbReference type="Proteomes" id="UP001060164">
    <property type="component" value="Chromosome"/>
</dbReference>
<dbReference type="InterPro" id="IPR000524">
    <property type="entry name" value="Tscrpt_reg_HTH_GntR"/>
</dbReference>
<feature type="domain" description="HTH gntR-type" evidence="4">
    <location>
        <begin position="5"/>
        <end position="73"/>
    </location>
</feature>
<dbReference type="RefSeq" id="WP_028529237.1">
    <property type="nucleotide sequence ID" value="NZ_CABLBR010000021.1"/>
</dbReference>
<dbReference type="SMART" id="SM00345">
    <property type="entry name" value="HTH_GNTR"/>
    <property type="match status" value="2"/>
</dbReference>
<evidence type="ECO:0000313" key="6">
    <source>
        <dbReference type="Proteomes" id="UP001060164"/>
    </source>
</evidence>
<protein>
    <submittedName>
        <fullName evidence="5">GntR family transcriptional regulator</fullName>
    </submittedName>
</protein>
<organism evidence="5 6">
    <name type="scientific">Ruminococcus gauvreauii</name>
    <dbReference type="NCBI Taxonomy" id="438033"/>
    <lineage>
        <taxon>Bacteria</taxon>
        <taxon>Bacillati</taxon>
        <taxon>Bacillota</taxon>
        <taxon>Clostridia</taxon>
        <taxon>Eubacteriales</taxon>
        <taxon>Oscillospiraceae</taxon>
        <taxon>Ruminococcus</taxon>
    </lineage>
</organism>
<dbReference type="PANTHER" id="PTHR43537">
    <property type="entry name" value="TRANSCRIPTIONAL REGULATOR, GNTR FAMILY"/>
    <property type="match status" value="1"/>
</dbReference>
<sequence>MTNIKSQEQTIYRALAAQIQMGFFDDETPFPSVMEIAQQYGASYCPAQRALKMLERDGIIKINRKKSSVIISKPYPDYLTSGVFMERAASLEDLNKTLELISPAVCFYILSRLDDRLTETAGSECENTHCARQLYGSFFQMLKSCGNQTLLGLFYDIHSFADSAFLDILQQTDGEEPADHLLQHLLAEFQKCMQSYQSKDSCASKQHFIKLSRTFHGRIASYFEHMTFSTADNTLTPFVWEPCKGRTRYFDMIAMEIICKISQGRYPLGTFLPSYKLLSSTYHVSISTMRRTVGILNELGILRTINGKGSQVISECGTEALQKFEDYMSDSYFINFIEILQTLAAFSEPVIMYTFPYFDAGTLESIHNAASLGDDKKALEEVLCITLQAIVSHCPLNAVKEIYSKIILQMLSGSILRFEDAGSRQLPGWSKIACDIAESCEKRDASQFASSFCHLTENAFMITRRLLSKAGIECSGNIKL</sequence>
<keyword evidence="1" id="KW-0805">Transcription regulation</keyword>
<evidence type="ECO:0000256" key="3">
    <source>
        <dbReference type="ARBA" id="ARBA00023163"/>
    </source>
</evidence>
<name>A0ABY5VC85_9FIRM</name>
<dbReference type="InterPro" id="IPR036390">
    <property type="entry name" value="WH_DNA-bd_sf"/>
</dbReference>
<dbReference type="SUPFAM" id="SSF46785">
    <property type="entry name" value="Winged helix' DNA-binding domain"/>
    <property type="match status" value="2"/>
</dbReference>
<keyword evidence="6" id="KW-1185">Reference proteome</keyword>
<dbReference type="Pfam" id="PF00392">
    <property type="entry name" value="GntR"/>
    <property type="match status" value="2"/>
</dbReference>
<evidence type="ECO:0000259" key="4">
    <source>
        <dbReference type="PROSITE" id="PS50949"/>
    </source>
</evidence>
<dbReference type="PROSITE" id="PS50949">
    <property type="entry name" value="HTH_GNTR"/>
    <property type="match status" value="2"/>
</dbReference>